<dbReference type="EMBL" id="BAAAZI010000004">
    <property type="protein sequence ID" value="GAA4133414.1"/>
    <property type="molecule type" value="Genomic_DNA"/>
</dbReference>
<name>A0ABP7YAW2_9SPHI</name>
<accession>A0ABP7YAW2</accession>
<evidence type="ECO:0000259" key="1">
    <source>
        <dbReference type="Pfam" id="PF14322"/>
    </source>
</evidence>
<dbReference type="InterPro" id="IPR033985">
    <property type="entry name" value="SusD-like_N"/>
</dbReference>
<evidence type="ECO:0000313" key="2">
    <source>
        <dbReference type="EMBL" id="GAA4133414.1"/>
    </source>
</evidence>
<feature type="domain" description="SusD-like N-terminal" evidence="1">
    <location>
        <begin position="25"/>
        <end position="226"/>
    </location>
</feature>
<sequence length="515" mass="58422">MIKTYNKILIALAATAILGSCDKTLDTPPDSRTELDTPEKIQKLLISAYPGASVYWVNEMASDNADYNGDAFTAYDRFHVQSFLWQDITEASNDNTYEIWSKHYGAIGTANAALEAIAKLGNPVNLDAVRGEALMCRAYSHFVLVNTFSHAYNNTTSKTDLGIPYSDKIEKDLITKHERGTVEETYARIKADIEEALPLISDSYYSQPKFHFNVKAANAFAARFYLYHREYDKAITAASKALGADARADLRNWDALQKLSANNFIKPNAYISKDEKANYLLIDAVSSWGYCHGPYRGGGRYSYTKYIADNEATNSSGPWEDYALLNFRAMNYDANIKKMISYKIGAYFEFTDIINKIGYVHSVQTIFTADETLLTRAEAYALKGDVDNAAKDMLTFYGNYTIKKNITKQKILDFYKNTAYYKHDVPTPKKALNVDYALTADQENMVHAVLHMRRILTMHEGLRWNDIKRYGMVIYRRLVQNNEVGIMDEMKVDDPRRAFQIPKEIIGAGMTPNPR</sequence>
<dbReference type="InterPro" id="IPR011990">
    <property type="entry name" value="TPR-like_helical_dom_sf"/>
</dbReference>
<dbReference type="Gene3D" id="1.25.40.390">
    <property type="match status" value="1"/>
</dbReference>
<dbReference type="RefSeq" id="WP_344673149.1">
    <property type="nucleotide sequence ID" value="NZ_BAAAZI010000004.1"/>
</dbReference>
<proteinExistence type="predicted"/>
<dbReference type="PROSITE" id="PS51257">
    <property type="entry name" value="PROKAR_LIPOPROTEIN"/>
    <property type="match status" value="1"/>
</dbReference>
<gene>
    <name evidence="2" type="ORF">GCM10022216_05470</name>
</gene>
<organism evidence="2 3">
    <name type="scientific">Sphingobacterium kyonggiense</name>
    <dbReference type="NCBI Taxonomy" id="714075"/>
    <lineage>
        <taxon>Bacteria</taxon>
        <taxon>Pseudomonadati</taxon>
        <taxon>Bacteroidota</taxon>
        <taxon>Sphingobacteriia</taxon>
        <taxon>Sphingobacteriales</taxon>
        <taxon>Sphingobacteriaceae</taxon>
        <taxon>Sphingobacterium</taxon>
    </lineage>
</organism>
<dbReference type="SUPFAM" id="SSF48452">
    <property type="entry name" value="TPR-like"/>
    <property type="match status" value="1"/>
</dbReference>
<dbReference type="Proteomes" id="UP001500101">
    <property type="component" value="Unassembled WGS sequence"/>
</dbReference>
<dbReference type="Pfam" id="PF14322">
    <property type="entry name" value="SusD-like_3"/>
    <property type="match status" value="1"/>
</dbReference>
<protein>
    <submittedName>
        <fullName evidence="2">RagB/SusD family nutrient uptake outer membrane protein</fullName>
    </submittedName>
</protein>
<reference evidence="3" key="1">
    <citation type="journal article" date="2019" name="Int. J. Syst. Evol. Microbiol.">
        <title>The Global Catalogue of Microorganisms (GCM) 10K type strain sequencing project: providing services to taxonomists for standard genome sequencing and annotation.</title>
        <authorList>
            <consortium name="The Broad Institute Genomics Platform"/>
            <consortium name="The Broad Institute Genome Sequencing Center for Infectious Disease"/>
            <person name="Wu L."/>
            <person name="Ma J."/>
        </authorList>
    </citation>
    <scope>NUCLEOTIDE SEQUENCE [LARGE SCALE GENOMIC DNA]</scope>
    <source>
        <strain evidence="3">JCM 16704</strain>
    </source>
</reference>
<comment type="caution">
    <text evidence="2">The sequence shown here is derived from an EMBL/GenBank/DDBJ whole genome shotgun (WGS) entry which is preliminary data.</text>
</comment>
<keyword evidence="3" id="KW-1185">Reference proteome</keyword>
<evidence type="ECO:0000313" key="3">
    <source>
        <dbReference type="Proteomes" id="UP001500101"/>
    </source>
</evidence>